<dbReference type="UniPathway" id="UPA00906">
    <property type="reaction ID" value="UER00895"/>
</dbReference>
<feature type="binding site" evidence="12">
    <location>
        <position position="384"/>
    </location>
    <ligand>
        <name>L-serine</name>
        <dbReference type="ChEBI" id="CHEBI:33384"/>
    </ligand>
</feature>
<dbReference type="InterPro" id="IPR002314">
    <property type="entry name" value="aa-tRNA-synt_IIb"/>
</dbReference>
<dbReference type="GO" id="GO:0006434">
    <property type="term" value="P:seryl-tRNA aminoacylation"/>
    <property type="evidence" value="ECO:0007669"/>
    <property type="project" value="UniProtKB-UniRule"/>
</dbReference>
<dbReference type="Pfam" id="PF00587">
    <property type="entry name" value="tRNA-synt_2b"/>
    <property type="match status" value="1"/>
</dbReference>
<dbReference type="SUPFAM" id="SSF46589">
    <property type="entry name" value="tRNA-binding arm"/>
    <property type="match status" value="1"/>
</dbReference>
<feature type="binding site" evidence="12 14">
    <location>
        <begin position="349"/>
        <end position="352"/>
    </location>
    <ligand>
        <name>ATP</name>
        <dbReference type="ChEBI" id="CHEBI:30616"/>
    </ligand>
</feature>
<sequence>MLDIELLRENPEFVKERLRLRREDYPKLVDEALRLDEERRSILKELEALRAERNALSKEIGKRKSKGEQTAELEGKVKEIKEKIEGLEDQLSKVEEQLKSVMLSIPNIPHHSVPVGKDETENVEVRRWGVPRDFDFEPKAHYEIGETLGILDFERGASLAGSRFTVMWGWGAKLERALINFMLDFHTSRGYKEVWVPHLVKPEILEGTGQLPKFEEDLYFCERDGLYLIPTAEVPLTNLFRDTILEEKDLPIYLTAYTPCYRREAGAYGKDIRGIIRQHQFDKVELVKIVHPDTSDQELEKLTADAEEILKLLGLPYRVVALCTGDLGFASAKTYDIEVWFPSQNKYREISSCSNCTDFQARRMNTRFKDSEGRKRFVHTLNGSGLAVGRTLAAILENYQQKDGSVVVPEVLRDYLKADVIKPDGA</sequence>
<keyword evidence="15" id="KW-0175">Coiled coil</keyword>
<evidence type="ECO:0000256" key="6">
    <source>
        <dbReference type="ARBA" id="ARBA00022741"/>
    </source>
</evidence>
<evidence type="ECO:0000256" key="5">
    <source>
        <dbReference type="ARBA" id="ARBA00022598"/>
    </source>
</evidence>
<dbReference type="InterPro" id="IPR045864">
    <property type="entry name" value="aa-tRNA-synth_II/BPL/LPL"/>
</dbReference>
<evidence type="ECO:0000256" key="13">
    <source>
        <dbReference type="PIRSR" id="PIRSR001529-1"/>
    </source>
</evidence>
<dbReference type="Gene3D" id="3.30.930.10">
    <property type="entry name" value="Bira Bifunctional Protein, Domain 2"/>
    <property type="match status" value="1"/>
</dbReference>
<dbReference type="PIRSF" id="PIRSF001529">
    <property type="entry name" value="Ser-tRNA-synth_IIa"/>
    <property type="match status" value="1"/>
</dbReference>
<comment type="similarity">
    <text evidence="3 12">Belongs to the class-II aminoacyl-tRNA synthetase family. Type-1 seryl-tRNA synthetase subfamily.</text>
</comment>
<evidence type="ECO:0000256" key="7">
    <source>
        <dbReference type="ARBA" id="ARBA00022840"/>
    </source>
</evidence>
<dbReference type="EC" id="6.1.1.11" evidence="12"/>
<comment type="subunit">
    <text evidence="12">Homodimer. The tRNA molecule binds across the dimer.</text>
</comment>
<dbReference type="SUPFAM" id="SSF55681">
    <property type="entry name" value="Class II aaRS and biotin synthetases"/>
    <property type="match status" value="1"/>
</dbReference>
<evidence type="ECO:0000256" key="2">
    <source>
        <dbReference type="ARBA" id="ARBA00005045"/>
    </source>
</evidence>
<dbReference type="InterPro" id="IPR015866">
    <property type="entry name" value="Ser-tRNA-synth_1_N"/>
</dbReference>
<feature type="binding site" evidence="13">
    <location>
        <position position="231"/>
    </location>
    <ligand>
        <name>L-serine</name>
        <dbReference type="ChEBI" id="CHEBI:33384"/>
    </ligand>
</feature>
<dbReference type="GO" id="GO:0016260">
    <property type="term" value="P:selenocysteine biosynthetic process"/>
    <property type="evidence" value="ECO:0007669"/>
    <property type="project" value="UniProtKB-UniRule"/>
</dbReference>
<comment type="domain">
    <text evidence="12">Consists of two distinct domains, a catalytic core and a N-terminal extension that is involved in tRNA binding.</text>
</comment>
<proteinExistence type="inferred from homology"/>
<keyword evidence="8 12" id="KW-0648">Protein biosynthesis</keyword>
<evidence type="ECO:0000259" key="16">
    <source>
        <dbReference type="PROSITE" id="PS50862"/>
    </source>
</evidence>
<dbReference type="InterPro" id="IPR002317">
    <property type="entry name" value="Ser-tRNA-ligase_type_1"/>
</dbReference>
<accession>A0A7C5X0R1</accession>
<dbReference type="InterPro" id="IPR006195">
    <property type="entry name" value="aa-tRNA-synth_II"/>
</dbReference>
<name>A0A7C5X0R1_9AQUI</name>
<evidence type="ECO:0000256" key="9">
    <source>
        <dbReference type="ARBA" id="ARBA00023146"/>
    </source>
</evidence>
<dbReference type="GO" id="GO:0005737">
    <property type="term" value="C:cytoplasm"/>
    <property type="evidence" value="ECO:0007669"/>
    <property type="project" value="UniProtKB-SubCell"/>
</dbReference>
<comment type="subcellular location">
    <subcellularLocation>
        <location evidence="1 12">Cytoplasm</location>
    </subcellularLocation>
</comment>
<comment type="catalytic activity">
    <reaction evidence="11 12">
        <text>tRNA(Ser) + L-serine + ATP = L-seryl-tRNA(Ser) + AMP + diphosphate + H(+)</text>
        <dbReference type="Rhea" id="RHEA:12292"/>
        <dbReference type="Rhea" id="RHEA-COMP:9669"/>
        <dbReference type="Rhea" id="RHEA-COMP:9703"/>
        <dbReference type="ChEBI" id="CHEBI:15378"/>
        <dbReference type="ChEBI" id="CHEBI:30616"/>
        <dbReference type="ChEBI" id="CHEBI:33019"/>
        <dbReference type="ChEBI" id="CHEBI:33384"/>
        <dbReference type="ChEBI" id="CHEBI:78442"/>
        <dbReference type="ChEBI" id="CHEBI:78533"/>
        <dbReference type="ChEBI" id="CHEBI:456215"/>
        <dbReference type="EC" id="6.1.1.11"/>
    </reaction>
</comment>
<dbReference type="PANTHER" id="PTHR43697:SF1">
    <property type="entry name" value="SERINE--TRNA LIGASE"/>
    <property type="match status" value="1"/>
</dbReference>
<dbReference type="InterPro" id="IPR033729">
    <property type="entry name" value="SerRS_core"/>
</dbReference>
<dbReference type="NCBIfam" id="TIGR00414">
    <property type="entry name" value="serS"/>
    <property type="match status" value="1"/>
</dbReference>
<feature type="binding site" evidence="12 13">
    <location>
        <position position="285"/>
    </location>
    <ligand>
        <name>L-serine</name>
        <dbReference type="ChEBI" id="CHEBI:33384"/>
    </ligand>
</feature>
<dbReference type="Pfam" id="PF02403">
    <property type="entry name" value="Seryl_tRNA_N"/>
    <property type="match status" value="1"/>
</dbReference>
<reference evidence="17" key="1">
    <citation type="journal article" date="2020" name="mSystems">
        <title>Genome- and Community-Level Interaction Insights into Carbon Utilization and Element Cycling Functions of Hydrothermarchaeota in Hydrothermal Sediment.</title>
        <authorList>
            <person name="Zhou Z."/>
            <person name="Liu Y."/>
            <person name="Xu W."/>
            <person name="Pan J."/>
            <person name="Luo Z.H."/>
            <person name="Li M."/>
        </authorList>
    </citation>
    <scope>NUCLEOTIDE SEQUENCE [LARGE SCALE GENOMIC DNA]</scope>
    <source>
        <strain evidence="17">SpSt-114</strain>
    </source>
</reference>
<dbReference type="InterPro" id="IPR042103">
    <property type="entry name" value="SerRS_1_N_sf"/>
</dbReference>
<evidence type="ECO:0000256" key="8">
    <source>
        <dbReference type="ARBA" id="ARBA00022917"/>
    </source>
</evidence>
<dbReference type="Gene3D" id="1.10.287.40">
    <property type="entry name" value="Serine-tRNA synthetase, tRNA binding domain"/>
    <property type="match status" value="1"/>
</dbReference>
<dbReference type="PANTHER" id="PTHR43697">
    <property type="entry name" value="SERYL-TRNA SYNTHETASE"/>
    <property type="match status" value="1"/>
</dbReference>
<dbReference type="HAMAP" id="MF_00176">
    <property type="entry name" value="Ser_tRNA_synth_type1"/>
    <property type="match status" value="1"/>
</dbReference>
<keyword evidence="7 12" id="KW-0067">ATP-binding</keyword>
<comment type="function">
    <text evidence="12">Catalyzes the attachment of serine to tRNA(Ser). Is also able to aminoacylate tRNA(Sec) with serine, to form the misacylated tRNA L-seryl-tRNA(Sec), which will be further converted into selenocysteinyl-tRNA(Sec).</text>
</comment>
<keyword evidence="5 12" id="KW-0436">Ligase</keyword>
<evidence type="ECO:0000256" key="11">
    <source>
        <dbReference type="ARBA" id="ARBA00048823"/>
    </source>
</evidence>
<protein>
    <recommendedName>
        <fullName evidence="12">Serine--tRNA ligase</fullName>
        <ecNumber evidence="12">6.1.1.11</ecNumber>
    </recommendedName>
    <alternativeName>
        <fullName evidence="12">Seryl-tRNA synthetase</fullName>
        <shortName evidence="12">SerRS</shortName>
    </alternativeName>
    <alternativeName>
        <fullName evidence="12">Seryl-tRNA(Ser/Sec) synthetase</fullName>
    </alternativeName>
</protein>
<comment type="pathway">
    <text evidence="2 12">Aminoacyl-tRNA biosynthesis; selenocysteinyl-tRNA(Sec) biosynthesis; L-seryl-tRNA(Sec) from L-serine and tRNA(Sec): step 1/1.</text>
</comment>
<dbReference type="PROSITE" id="PS50862">
    <property type="entry name" value="AA_TRNA_LIGASE_II"/>
    <property type="match status" value="1"/>
</dbReference>
<evidence type="ECO:0000256" key="12">
    <source>
        <dbReference type="HAMAP-Rule" id="MF_00176"/>
    </source>
</evidence>
<dbReference type="EMBL" id="DSAC01000052">
    <property type="protein sequence ID" value="HHO73833.1"/>
    <property type="molecule type" value="Genomic_DNA"/>
</dbReference>
<keyword evidence="9 12" id="KW-0030">Aminoacyl-tRNA synthetase</keyword>
<evidence type="ECO:0000256" key="4">
    <source>
        <dbReference type="ARBA" id="ARBA00022490"/>
    </source>
</evidence>
<comment type="caution">
    <text evidence="12">Lacks conserved residue(s) required for the propagation of feature annotation.</text>
</comment>
<feature type="coiled-coil region" evidence="15">
    <location>
        <begin position="32"/>
        <end position="104"/>
    </location>
</feature>
<dbReference type="GO" id="GO:0005524">
    <property type="term" value="F:ATP binding"/>
    <property type="evidence" value="ECO:0007669"/>
    <property type="project" value="UniProtKB-UniRule"/>
</dbReference>
<evidence type="ECO:0000256" key="3">
    <source>
        <dbReference type="ARBA" id="ARBA00010728"/>
    </source>
</evidence>
<dbReference type="AlphaFoldDB" id="A0A7C5X0R1"/>
<feature type="binding site" evidence="12">
    <location>
        <begin position="231"/>
        <end position="233"/>
    </location>
    <ligand>
        <name>L-serine</name>
        <dbReference type="ChEBI" id="CHEBI:33384"/>
    </ligand>
</feature>
<dbReference type="CDD" id="cd00770">
    <property type="entry name" value="SerRS_core"/>
    <property type="match status" value="1"/>
</dbReference>
<gene>
    <name evidence="12" type="primary">serS</name>
    <name evidence="17" type="ORF">ENN04_04260</name>
</gene>
<feature type="binding site" evidence="13">
    <location>
        <position position="382"/>
    </location>
    <ligand>
        <name>L-serine</name>
        <dbReference type="ChEBI" id="CHEBI:33384"/>
    </ligand>
</feature>
<dbReference type="PRINTS" id="PR00981">
    <property type="entry name" value="TRNASYNTHSER"/>
</dbReference>
<evidence type="ECO:0000256" key="15">
    <source>
        <dbReference type="SAM" id="Coils"/>
    </source>
</evidence>
<evidence type="ECO:0000256" key="14">
    <source>
        <dbReference type="PIRSR" id="PIRSR001529-2"/>
    </source>
</evidence>
<evidence type="ECO:0000256" key="10">
    <source>
        <dbReference type="ARBA" id="ARBA00047929"/>
    </source>
</evidence>
<dbReference type="GO" id="GO:0004828">
    <property type="term" value="F:serine-tRNA ligase activity"/>
    <property type="evidence" value="ECO:0007669"/>
    <property type="project" value="UniProtKB-UniRule"/>
</dbReference>
<comment type="caution">
    <text evidence="17">The sequence shown here is derived from an EMBL/GenBank/DDBJ whole genome shotgun (WGS) entry which is preliminary data.</text>
</comment>
<evidence type="ECO:0000313" key="17">
    <source>
        <dbReference type="EMBL" id="HHO73833.1"/>
    </source>
</evidence>
<dbReference type="InterPro" id="IPR010978">
    <property type="entry name" value="tRNA-bd_arm"/>
</dbReference>
<comment type="catalytic activity">
    <reaction evidence="10 12">
        <text>tRNA(Sec) + L-serine + ATP = L-seryl-tRNA(Sec) + AMP + diphosphate + H(+)</text>
        <dbReference type="Rhea" id="RHEA:42580"/>
        <dbReference type="Rhea" id="RHEA-COMP:9742"/>
        <dbReference type="Rhea" id="RHEA-COMP:10128"/>
        <dbReference type="ChEBI" id="CHEBI:15378"/>
        <dbReference type="ChEBI" id="CHEBI:30616"/>
        <dbReference type="ChEBI" id="CHEBI:33019"/>
        <dbReference type="ChEBI" id="CHEBI:33384"/>
        <dbReference type="ChEBI" id="CHEBI:78442"/>
        <dbReference type="ChEBI" id="CHEBI:78533"/>
        <dbReference type="ChEBI" id="CHEBI:456215"/>
        <dbReference type="EC" id="6.1.1.11"/>
    </reaction>
</comment>
<feature type="binding site" evidence="12 14">
    <location>
        <begin position="262"/>
        <end position="264"/>
    </location>
    <ligand>
        <name>ATP</name>
        <dbReference type="ChEBI" id="CHEBI:30616"/>
    </ligand>
</feature>
<evidence type="ECO:0000256" key="1">
    <source>
        <dbReference type="ARBA" id="ARBA00004496"/>
    </source>
</evidence>
<keyword evidence="6 12" id="KW-0547">Nucleotide-binding</keyword>
<keyword evidence="4 12" id="KW-0963">Cytoplasm</keyword>
<feature type="domain" description="Aminoacyl-transfer RNA synthetases class-II family profile" evidence="16">
    <location>
        <begin position="171"/>
        <end position="409"/>
    </location>
</feature>
<feature type="binding site" evidence="13">
    <location>
        <position position="262"/>
    </location>
    <ligand>
        <name>L-serine</name>
        <dbReference type="ChEBI" id="CHEBI:33384"/>
    </ligand>
</feature>
<organism evidence="17">
    <name type="scientific">Thermocrinis ruber</name>
    <dbReference type="NCBI Taxonomy" id="75906"/>
    <lineage>
        <taxon>Bacteria</taxon>
        <taxon>Pseudomonadati</taxon>
        <taxon>Aquificota</taxon>
        <taxon>Aquificia</taxon>
        <taxon>Aquificales</taxon>
        <taxon>Aquificaceae</taxon>
        <taxon>Thermocrinis</taxon>
    </lineage>
</organism>